<proteinExistence type="predicted"/>
<gene>
    <name evidence="1" type="ORF">GDO81_007955</name>
</gene>
<protein>
    <submittedName>
        <fullName evidence="1">Uncharacterized protein</fullName>
    </submittedName>
</protein>
<evidence type="ECO:0000313" key="2">
    <source>
        <dbReference type="Proteomes" id="UP000824782"/>
    </source>
</evidence>
<dbReference type="AlphaFoldDB" id="A0AAV7CAY5"/>
<keyword evidence="2" id="KW-1185">Reference proteome</keyword>
<organism evidence="1 2">
    <name type="scientific">Engystomops pustulosus</name>
    <name type="common">Tungara frog</name>
    <name type="synonym">Physalaemus pustulosus</name>
    <dbReference type="NCBI Taxonomy" id="76066"/>
    <lineage>
        <taxon>Eukaryota</taxon>
        <taxon>Metazoa</taxon>
        <taxon>Chordata</taxon>
        <taxon>Craniata</taxon>
        <taxon>Vertebrata</taxon>
        <taxon>Euteleostomi</taxon>
        <taxon>Amphibia</taxon>
        <taxon>Batrachia</taxon>
        <taxon>Anura</taxon>
        <taxon>Neobatrachia</taxon>
        <taxon>Hyloidea</taxon>
        <taxon>Leptodactylidae</taxon>
        <taxon>Leiuperinae</taxon>
        <taxon>Engystomops</taxon>
    </lineage>
</organism>
<evidence type="ECO:0000313" key="1">
    <source>
        <dbReference type="EMBL" id="KAG8582200.1"/>
    </source>
</evidence>
<dbReference type="Proteomes" id="UP000824782">
    <property type="component" value="Unassembled WGS sequence"/>
</dbReference>
<accession>A0AAV7CAY5</accession>
<reference evidence="1" key="1">
    <citation type="thesis" date="2020" institute="ProQuest LLC" country="789 East Eisenhower Parkway, Ann Arbor, MI, USA">
        <title>Comparative Genomics and Chromosome Evolution.</title>
        <authorList>
            <person name="Mudd A.B."/>
        </authorList>
    </citation>
    <scope>NUCLEOTIDE SEQUENCE</scope>
    <source>
        <strain evidence="1">237g6f4</strain>
        <tissue evidence="1">Blood</tissue>
    </source>
</reference>
<comment type="caution">
    <text evidence="1">The sequence shown here is derived from an EMBL/GenBank/DDBJ whole genome shotgun (WGS) entry which is preliminary data.</text>
</comment>
<name>A0AAV7CAY5_ENGPU</name>
<sequence>MQPDNFGRTRTIPTDKTNIRISRVGMGVPLLPNGHRVHACIRKHQGPIRDRCLLSQVRKPQKCPMVQCSPIARKVQNMSTSKSIGCYGKNIDI</sequence>
<dbReference type="EMBL" id="WNYA01000003">
    <property type="protein sequence ID" value="KAG8582200.1"/>
    <property type="molecule type" value="Genomic_DNA"/>
</dbReference>